<evidence type="ECO:0000313" key="1">
    <source>
        <dbReference type="EMBL" id="SPE29831.1"/>
    </source>
</evidence>
<dbReference type="EMBL" id="OKRB01000133">
    <property type="protein sequence ID" value="SPE29831.1"/>
    <property type="molecule type" value="Genomic_DNA"/>
</dbReference>
<proteinExistence type="predicted"/>
<reference evidence="2" key="1">
    <citation type="submission" date="2018-02" db="EMBL/GenBank/DDBJ databases">
        <authorList>
            <person name="Hausmann B."/>
        </authorList>
    </citation>
    <scope>NUCLEOTIDE SEQUENCE [LARGE SCALE GENOMIC DNA]</scope>
    <source>
        <strain evidence="2">Peat soil MAG SbA5</strain>
    </source>
</reference>
<accession>A0A2N9M2Z7</accession>
<dbReference type="Proteomes" id="UP000239735">
    <property type="component" value="Unassembled WGS sequence"/>
</dbReference>
<dbReference type="AlphaFoldDB" id="A0A2N9M2Z7"/>
<gene>
    <name evidence="1" type="ORF">SBA5_720002</name>
</gene>
<sequence>MKLPTEASALLILLLFFLFVDEVSHRFCAFEADDSGNAFGDYSCIWIQLLGAFNRDRCSSQFFEYPHDSLLCSIEITAPDRNPLFLDPMRLNCTAPEGLCIINAAFAVEIPDYLPSWSA</sequence>
<organism evidence="1 2">
    <name type="scientific">Candidatus Sulfuritelmatomonas gaucii</name>
    <dbReference type="NCBI Taxonomy" id="2043161"/>
    <lineage>
        <taxon>Bacteria</taxon>
        <taxon>Pseudomonadati</taxon>
        <taxon>Acidobacteriota</taxon>
        <taxon>Terriglobia</taxon>
        <taxon>Terriglobales</taxon>
        <taxon>Acidobacteriaceae</taxon>
        <taxon>Candidatus Sulfuritelmatomonas</taxon>
    </lineage>
</organism>
<name>A0A2N9M2Z7_9BACT</name>
<evidence type="ECO:0000313" key="2">
    <source>
        <dbReference type="Proteomes" id="UP000239735"/>
    </source>
</evidence>
<protein>
    <submittedName>
        <fullName evidence="1">Uncharacterized protein</fullName>
    </submittedName>
</protein>